<evidence type="ECO:0000256" key="2">
    <source>
        <dbReference type="ARBA" id="ARBA00007663"/>
    </source>
</evidence>
<comment type="caution">
    <text evidence="13">The sequence shown here is derived from an EMBL/GenBank/DDBJ whole genome shotgun (WGS) entry which is preliminary data.</text>
</comment>
<dbReference type="GO" id="GO:0000049">
    <property type="term" value="F:tRNA binding"/>
    <property type="evidence" value="ECO:0007669"/>
    <property type="project" value="TreeGrafter"/>
</dbReference>
<keyword evidence="6" id="KW-0819">tRNA processing</keyword>
<comment type="catalytic activity">
    <reaction evidence="11">
        <text>L-threonine + hydrogencarbonate + ATP = L-threonylcarbamoyladenylate + diphosphate + H2O</text>
        <dbReference type="Rhea" id="RHEA:36407"/>
        <dbReference type="ChEBI" id="CHEBI:15377"/>
        <dbReference type="ChEBI" id="CHEBI:17544"/>
        <dbReference type="ChEBI" id="CHEBI:30616"/>
        <dbReference type="ChEBI" id="CHEBI:33019"/>
        <dbReference type="ChEBI" id="CHEBI:57926"/>
        <dbReference type="ChEBI" id="CHEBI:73682"/>
        <dbReference type="EC" id="2.7.7.87"/>
    </reaction>
</comment>
<dbReference type="GO" id="GO:0003725">
    <property type="term" value="F:double-stranded RNA binding"/>
    <property type="evidence" value="ECO:0007669"/>
    <property type="project" value="InterPro"/>
</dbReference>
<evidence type="ECO:0000256" key="8">
    <source>
        <dbReference type="ARBA" id="ARBA00022741"/>
    </source>
</evidence>
<feature type="domain" description="YrdC-like" evidence="12">
    <location>
        <begin position="13"/>
        <end position="201"/>
    </location>
</feature>
<dbReference type="GO" id="GO:0006450">
    <property type="term" value="P:regulation of translational fidelity"/>
    <property type="evidence" value="ECO:0007669"/>
    <property type="project" value="TreeGrafter"/>
</dbReference>
<evidence type="ECO:0000256" key="11">
    <source>
        <dbReference type="ARBA" id="ARBA00048366"/>
    </source>
</evidence>
<dbReference type="Pfam" id="PF01300">
    <property type="entry name" value="Sua5_yciO_yrdC"/>
    <property type="match status" value="1"/>
</dbReference>
<evidence type="ECO:0000313" key="13">
    <source>
        <dbReference type="EMBL" id="OGM99035.1"/>
    </source>
</evidence>
<accession>A0A1F8EG79</accession>
<dbReference type="GO" id="GO:0005737">
    <property type="term" value="C:cytoplasm"/>
    <property type="evidence" value="ECO:0007669"/>
    <property type="project" value="UniProtKB-SubCell"/>
</dbReference>
<dbReference type="EC" id="2.7.7.87" evidence="3"/>
<dbReference type="InterPro" id="IPR006070">
    <property type="entry name" value="Sua5-like_dom"/>
</dbReference>
<evidence type="ECO:0000256" key="5">
    <source>
        <dbReference type="ARBA" id="ARBA00022679"/>
    </source>
</evidence>
<sequence length="215" mass="24071">MKVVQVDLNKDYSDVIREAVNVLNCDGTIIYPTDTLYGLGANALNDIAVRKIFKIKRRSLSKPLPMIVRNYTWLKELVDTKPHQEEIIKKVWPGKVTVVLFKKNIVPDALTAKFNSVGVRIPNYVFTDKLLAEFGYPLTSTSANISEQEPTNDINRIIEIFSKSTAKPDLIIDAGILPKSEPSMIVDLTGNKPKILRISPTKPEKLLKLLELGGK</sequence>
<dbReference type="Gene3D" id="3.90.870.10">
    <property type="entry name" value="DHBP synthase"/>
    <property type="match status" value="1"/>
</dbReference>
<evidence type="ECO:0000256" key="1">
    <source>
        <dbReference type="ARBA" id="ARBA00004496"/>
    </source>
</evidence>
<dbReference type="SUPFAM" id="SSF55821">
    <property type="entry name" value="YrdC/RibB"/>
    <property type="match status" value="1"/>
</dbReference>
<comment type="similarity">
    <text evidence="2">Belongs to the SUA5 family.</text>
</comment>
<dbReference type="GO" id="GO:0008033">
    <property type="term" value="P:tRNA processing"/>
    <property type="evidence" value="ECO:0007669"/>
    <property type="project" value="UniProtKB-KW"/>
</dbReference>
<dbReference type="PROSITE" id="PS51163">
    <property type="entry name" value="YRDC"/>
    <property type="match status" value="1"/>
</dbReference>
<reference evidence="13 14" key="1">
    <citation type="journal article" date="2016" name="Nat. Commun.">
        <title>Thousands of microbial genomes shed light on interconnected biogeochemical processes in an aquifer system.</title>
        <authorList>
            <person name="Anantharaman K."/>
            <person name="Brown C.T."/>
            <person name="Hug L.A."/>
            <person name="Sharon I."/>
            <person name="Castelle C.J."/>
            <person name="Probst A.J."/>
            <person name="Thomas B.C."/>
            <person name="Singh A."/>
            <person name="Wilkins M.J."/>
            <person name="Karaoz U."/>
            <person name="Brodie E.L."/>
            <person name="Williams K.H."/>
            <person name="Hubbard S.S."/>
            <person name="Banfield J.F."/>
        </authorList>
    </citation>
    <scope>NUCLEOTIDE SEQUENCE [LARGE SCALE GENOMIC DNA]</scope>
</reference>
<keyword evidence="8" id="KW-0547">Nucleotide-binding</keyword>
<evidence type="ECO:0000256" key="10">
    <source>
        <dbReference type="ARBA" id="ARBA00029774"/>
    </source>
</evidence>
<dbReference type="PANTHER" id="PTHR17490:SF16">
    <property type="entry name" value="THREONYLCARBAMOYL-AMP SYNTHASE"/>
    <property type="match status" value="1"/>
</dbReference>
<proteinExistence type="inferred from homology"/>
<evidence type="ECO:0000256" key="6">
    <source>
        <dbReference type="ARBA" id="ARBA00022694"/>
    </source>
</evidence>
<protein>
    <recommendedName>
        <fullName evidence="10">L-threonylcarbamoyladenylate synthase</fullName>
        <ecNumber evidence="3">2.7.7.87</ecNumber>
    </recommendedName>
    <alternativeName>
        <fullName evidence="10">L-threonylcarbamoyladenylate synthase</fullName>
    </alternativeName>
</protein>
<evidence type="ECO:0000259" key="12">
    <source>
        <dbReference type="PROSITE" id="PS51163"/>
    </source>
</evidence>
<keyword evidence="7" id="KW-0548">Nucleotidyltransferase</keyword>
<dbReference type="PANTHER" id="PTHR17490">
    <property type="entry name" value="SUA5"/>
    <property type="match status" value="1"/>
</dbReference>
<evidence type="ECO:0000256" key="9">
    <source>
        <dbReference type="ARBA" id="ARBA00022840"/>
    </source>
</evidence>
<keyword evidence="5" id="KW-0808">Transferase</keyword>
<evidence type="ECO:0000256" key="4">
    <source>
        <dbReference type="ARBA" id="ARBA00022490"/>
    </source>
</evidence>
<keyword evidence="9" id="KW-0067">ATP-binding</keyword>
<dbReference type="InterPro" id="IPR050156">
    <property type="entry name" value="TC-AMP_synthase_SUA5"/>
</dbReference>
<keyword evidence="4" id="KW-0963">Cytoplasm</keyword>
<evidence type="ECO:0000313" key="14">
    <source>
        <dbReference type="Proteomes" id="UP000176893"/>
    </source>
</evidence>
<dbReference type="EMBL" id="MGJB01000006">
    <property type="protein sequence ID" value="OGM99035.1"/>
    <property type="molecule type" value="Genomic_DNA"/>
</dbReference>
<gene>
    <name evidence="13" type="ORF">A2649_01610</name>
</gene>
<dbReference type="Proteomes" id="UP000176893">
    <property type="component" value="Unassembled WGS sequence"/>
</dbReference>
<dbReference type="GO" id="GO:0005524">
    <property type="term" value="F:ATP binding"/>
    <property type="evidence" value="ECO:0007669"/>
    <property type="project" value="UniProtKB-KW"/>
</dbReference>
<dbReference type="GO" id="GO:0061710">
    <property type="term" value="F:L-threonylcarbamoyladenylate synthase"/>
    <property type="evidence" value="ECO:0007669"/>
    <property type="project" value="UniProtKB-EC"/>
</dbReference>
<dbReference type="InterPro" id="IPR017945">
    <property type="entry name" value="DHBP_synth_RibB-like_a/b_dom"/>
</dbReference>
<dbReference type="STRING" id="1802661.A2649_01610"/>
<evidence type="ECO:0000256" key="7">
    <source>
        <dbReference type="ARBA" id="ARBA00022695"/>
    </source>
</evidence>
<comment type="subcellular location">
    <subcellularLocation>
        <location evidence="1">Cytoplasm</location>
    </subcellularLocation>
</comment>
<name>A0A1F8EG79_9BACT</name>
<dbReference type="AlphaFoldDB" id="A0A1F8EG79"/>
<evidence type="ECO:0000256" key="3">
    <source>
        <dbReference type="ARBA" id="ARBA00012584"/>
    </source>
</evidence>
<dbReference type="NCBIfam" id="TIGR00057">
    <property type="entry name" value="L-threonylcarbamoyladenylate synthase"/>
    <property type="match status" value="1"/>
</dbReference>
<organism evidence="13 14">
    <name type="scientific">Candidatus Yanofskybacteria bacterium RIFCSPHIGHO2_01_FULL_41_26</name>
    <dbReference type="NCBI Taxonomy" id="1802661"/>
    <lineage>
        <taxon>Bacteria</taxon>
        <taxon>Candidatus Yanofskyibacteriota</taxon>
    </lineage>
</organism>